<keyword evidence="6" id="KW-0285">Flavoprotein</keyword>
<dbReference type="PANTHER" id="PTHR22749:SF6">
    <property type="entry name" value="RIBOFLAVIN KINASE"/>
    <property type="match status" value="1"/>
</dbReference>
<dbReference type="Pfam" id="PF01687">
    <property type="entry name" value="Flavokinase"/>
    <property type="match status" value="1"/>
</dbReference>
<reference evidence="13" key="1">
    <citation type="submission" date="2020-05" db="EMBL/GenBank/DDBJ databases">
        <title>Phylogenomic resolution of chytrid fungi.</title>
        <authorList>
            <person name="Stajich J.E."/>
            <person name="Amses K."/>
            <person name="Simmons R."/>
            <person name="Seto K."/>
            <person name="Myers J."/>
            <person name="Bonds A."/>
            <person name="Quandt C.A."/>
            <person name="Barry K."/>
            <person name="Liu P."/>
            <person name="Grigoriev I."/>
            <person name="Longcore J.E."/>
            <person name="James T.Y."/>
        </authorList>
    </citation>
    <scope>NUCLEOTIDE SEQUENCE</scope>
    <source>
        <strain evidence="13">JEL0476</strain>
    </source>
</reference>
<dbReference type="PANTHER" id="PTHR22749">
    <property type="entry name" value="RIBOFLAVIN KINASE/FMN ADENYLYLTRANSFERASE"/>
    <property type="match status" value="1"/>
</dbReference>
<name>A0AAD5UBV1_9FUNG</name>
<keyword evidence="13" id="KW-0418">Kinase</keyword>
<evidence type="ECO:0000313" key="13">
    <source>
        <dbReference type="EMBL" id="KAJ3228099.1"/>
    </source>
</evidence>
<evidence type="ECO:0000256" key="9">
    <source>
        <dbReference type="ARBA" id="ARBA00022741"/>
    </source>
</evidence>
<dbReference type="GO" id="GO:0009231">
    <property type="term" value="P:riboflavin biosynthetic process"/>
    <property type="evidence" value="ECO:0007669"/>
    <property type="project" value="InterPro"/>
</dbReference>
<gene>
    <name evidence="13" type="primary">FMN1</name>
    <name evidence="13" type="ORF">HK099_006724</name>
</gene>
<comment type="function">
    <text evidence="1">Catalyzes the phosphorylation of riboflavin (vitamin B2) to form flavin mononucleotide (FMN) coenzyme.</text>
</comment>
<evidence type="ECO:0000259" key="12">
    <source>
        <dbReference type="Pfam" id="PF01687"/>
    </source>
</evidence>
<accession>A0AAD5UBV1</accession>
<keyword evidence="9" id="KW-0547">Nucleotide-binding</keyword>
<dbReference type="GO" id="GO:0009398">
    <property type="term" value="P:FMN biosynthetic process"/>
    <property type="evidence" value="ECO:0007669"/>
    <property type="project" value="TreeGrafter"/>
</dbReference>
<feature type="domain" description="Riboflavin kinase" evidence="12">
    <location>
        <begin position="20"/>
        <end position="79"/>
    </location>
</feature>
<evidence type="ECO:0000256" key="11">
    <source>
        <dbReference type="ARBA" id="ARBA00029960"/>
    </source>
</evidence>
<evidence type="ECO:0000256" key="6">
    <source>
        <dbReference type="ARBA" id="ARBA00022630"/>
    </source>
</evidence>
<dbReference type="InterPro" id="IPR015865">
    <property type="entry name" value="Riboflavin_kinase_bac/euk"/>
</dbReference>
<organism evidence="13 14">
    <name type="scientific">Clydaea vesicula</name>
    <dbReference type="NCBI Taxonomy" id="447962"/>
    <lineage>
        <taxon>Eukaryota</taxon>
        <taxon>Fungi</taxon>
        <taxon>Fungi incertae sedis</taxon>
        <taxon>Chytridiomycota</taxon>
        <taxon>Chytridiomycota incertae sedis</taxon>
        <taxon>Chytridiomycetes</taxon>
        <taxon>Lobulomycetales</taxon>
        <taxon>Lobulomycetaceae</taxon>
        <taxon>Clydaea</taxon>
    </lineage>
</organism>
<evidence type="ECO:0000313" key="14">
    <source>
        <dbReference type="Proteomes" id="UP001211065"/>
    </source>
</evidence>
<dbReference type="InterPro" id="IPR023465">
    <property type="entry name" value="Riboflavin_kinase_dom_sf"/>
</dbReference>
<dbReference type="SUPFAM" id="SSF82114">
    <property type="entry name" value="Riboflavin kinase-like"/>
    <property type="match status" value="1"/>
</dbReference>
<dbReference type="EC" id="2.7.1.26" evidence="4"/>
<evidence type="ECO:0000256" key="4">
    <source>
        <dbReference type="ARBA" id="ARBA00012105"/>
    </source>
</evidence>
<keyword evidence="14" id="KW-1185">Reference proteome</keyword>
<evidence type="ECO:0000256" key="8">
    <source>
        <dbReference type="ARBA" id="ARBA00022679"/>
    </source>
</evidence>
<dbReference type="GO" id="GO:0005524">
    <property type="term" value="F:ATP binding"/>
    <property type="evidence" value="ECO:0007669"/>
    <property type="project" value="UniProtKB-KW"/>
</dbReference>
<comment type="caution">
    <text evidence="13">The sequence shown here is derived from an EMBL/GenBank/DDBJ whole genome shotgun (WGS) entry which is preliminary data.</text>
</comment>
<evidence type="ECO:0000256" key="1">
    <source>
        <dbReference type="ARBA" id="ARBA00003572"/>
    </source>
</evidence>
<dbReference type="EMBL" id="JADGJW010000006">
    <property type="protein sequence ID" value="KAJ3228099.1"/>
    <property type="molecule type" value="Genomic_DNA"/>
</dbReference>
<dbReference type="AlphaFoldDB" id="A0AAD5UBV1"/>
<proteinExistence type="inferred from homology"/>
<keyword evidence="7" id="KW-0288">FMN</keyword>
<sequence length="86" mass="9377">MTEIVDERPLIVGPEIVQNPYPIYLKGLVTKGFGRGSKDLGIPTANLPEVVAAEAQKVLKTGIYYGWASVGDDLQVYPMGTTKFLH</sequence>
<dbReference type="GO" id="GO:0008531">
    <property type="term" value="F:riboflavin kinase activity"/>
    <property type="evidence" value="ECO:0007669"/>
    <property type="project" value="UniProtKB-EC"/>
</dbReference>
<dbReference type="Proteomes" id="UP001211065">
    <property type="component" value="Unassembled WGS sequence"/>
</dbReference>
<protein>
    <recommendedName>
        <fullName evidence="5">Riboflavin kinase</fullName>
        <ecNumber evidence="4">2.7.1.26</ecNumber>
    </recommendedName>
    <alternativeName>
        <fullName evidence="11">Flavin mononucleotide kinase 1</fullName>
    </alternativeName>
</protein>
<comment type="similarity">
    <text evidence="3">Belongs to the flavokinase family.</text>
</comment>
<evidence type="ECO:0000256" key="5">
    <source>
        <dbReference type="ARBA" id="ARBA00017394"/>
    </source>
</evidence>
<keyword evidence="8" id="KW-0808">Transferase</keyword>
<evidence type="ECO:0000256" key="2">
    <source>
        <dbReference type="ARBA" id="ARBA00005201"/>
    </source>
</evidence>
<keyword evidence="10" id="KW-0067">ATP-binding</keyword>
<evidence type="ECO:0000256" key="3">
    <source>
        <dbReference type="ARBA" id="ARBA00010108"/>
    </source>
</evidence>
<evidence type="ECO:0000256" key="10">
    <source>
        <dbReference type="ARBA" id="ARBA00022840"/>
    </source>
</evidence>
<evidence type="ECO:0000256" key="7">
    <source>
        <dbReference type="ARBA" id="ARBA00022643"/>
    </source>
</evidence>
<dbReference type="Gene3D" id="2.40.30.30">
    <property type="entry name" value="Riboflavin kinase-like"/>
    <property type="match status" value="1"/>
</dbReference>
<comment type="pathway">
    <text evidence="2">Cofactor biosynthesis; FMN biosynthesis; FMN from riboflavin (ATP route): step 1/1.</text>
</comment>
<dbReference type="InterPro" id="IPR023468">
    <property type="entry name" value="Riboflavin_kinase"/>
</dbReference>
<dbReference type="GO" id="GO:0005739">
    <property type="term" value="C:mitochondrion"/>
    <property type="evidence" value="ECO:0007669"/>
    <property type="project" value="TreeGrafter"/>
</dbReference>